<protein>
    <submittedName>
        <fullName evidence="1">Uncharacterized protein</fullName>
    </submittedName>
</protein>
<dbReference type="Proteomes" id="UP000292957">
    <property type="component" value="Unassembled WGS sequence"/>
</dbReference>
<organism evidence="1">
    <name type="scientific">Dichomitus squalens</name>
    <dbReference type="NCBI Taxonomy" id="114155"/>
    <lineage>
        <taxon>Eukaryota</taxon>
        <taxon>Fungi</taxon>
        <taxon>Dikarya</taxon>
        <taxon>Basidiomycota</taxon>
        <taxon>Agaricomycotina</taxon>
        <taxon>Agaricomycetes</taxon>
        <taxon>Polyporales</taxon>
        <taxon>Polyporaceae</taxon>
        <taxon>Dichomitus</taxon>
    </lineage>
</organism>
<name>A0A4Q9MC24_9APHY</name>
<dbReference type="AlphaFoldDB" id="A0A4Q9MC24"/>
<reference evidence="1" key="1">
    <citation type="submission" date="2019-01" db="EMBL/GenBank/DDBJ databases">
        <title>Draft genome sequences of three monokaryotic isolates of the white-rot basidiomycete fungus Dichomitus squalens.</title>
        <authorList>
            <consortium name="DOE Joint Genome Institute"/>
            <person name="Lopez S.C."/>
            <person name="Andreopoulos B."/>
            <person name="Pangilinan J."/>
            <person name="Lipzen A."/>
            <person name="Riley R."/>
            <person name="Ahrendt S."/>
            <person name="Ng V."/>
            <person name="Barry K."/>
            <person name="Daum C."/>
            <person name="Grigoriev I.V."/>
            <person name="Hilden K.S."/>
            <person name="Makela M.R."/>
            <person name="de Vries R.P."/>
        </authorList>
    </citation>
    <scope>NUCLEOTIDE SEQUENCE [LARGE SCALE GENOMIC DNA]</scope>
    <source>
        <strain evidence="1">OM18370.1</strain>
    </source>
</reference>
<accession>A0A4Q9MC24</accession>
<dbReference type="EMBL" id="ML143510">
    <property type="protein sequence ID" value="TBU23241.1"/>
    <property type="molecule type" value="Genomic_DNA"/>
</dbReference>
<sequence>MDCVGPDRSRPRRSPASRTHAACTLILAPTPHPRPLLATFFSSLLEHALGTPTPLAFLGRPSLPDLPTPQEPVQ</sequence>
<proteinExistence type="predicted"/>
<evidence type="ECO:0000313" key="1">
    <source>
        <dbReference type="EMBL" id="TBU23241.1"/>
    </source>
</evidence>
<gene>
    <name evidence="1" type="ORF">BD311DRAFT_768793</name>
</gene>